<comment type="caution">
    <text evidence="2">The sequence shown here is derived from an EMBL/GenBank/DDBJ whole genome shotgun (WGS) entry which is preliminary data.</text>
</comment>
<evidence type="ECO:0000313" key="2">
    <source>
        <dbReference type="EMBL" id="TYK03800.1"/>
    </source>
</evidence>
<proteinExistence type="predicted"/>
<dbReference type="AlphaFoldDB" id="A0A5D3BXE0"/>
<dbReference type="Proteomes" id="UP000321393">
    <property type="component" value="Unassembled WGS sequence"/>
</dbReference>
<evidence type="ECO:0000313" key="4">
    <source>
        <dbReference type="Proteomes" id="UP000321947"/>
    </source>
</evidence>
<evidence type="ECO:0000313" key="3">
    <source>
        <dbReference type="Proteomes" id="UP000321393"/>
    </source>
</evidence>
<organism evidence="2 4">
    <name type="scientific">Cucumis melo var. makuwa</name>
    <name type="common">Oriental melon</name>
    <dbReference type="NCBI Taxonomy" id="1194695"/>
    <lineage>
        <taxon>Eukaryota</taxon>
        <taxon>Viridiplantae</taxon>
        <taxon>Streptophyta</taxon>
        <taxon>Embryophyta</taxon>
        <taxon>Tracheophyta</taxon>
        <taxon>Spermatophyta</taxon>
        <taxon>Magnoliopsida</taxon>
        <taxon>eudicotyledons</taxon>
        <taxon>Gunneridae</taxon>
        <taxon>Pentapetalae</taxon>
        <taxon>rosids</taxon>
        <taxon>fabids</taxon>
        <taxon>Cucurbitales</taxon>
        <taxon>Cucurbitaceae</taxon>
        <taxon>Benincaseae</taxon>
        <taxon>Cucumis</taxon>
    </lineage>
</organism>
<name>A0A5D3BXE0_CUCMM</name>
<sequence>MSSSYPRNNFMETDAMFLKSEDNLDNIAGGSSFVDENTGESKNFLHFNLRRRAQYRLLELECHVAINGRIPMAIAPEAEKPIFPHAVRFSQAIGVRTKLLDRGNLTIIVGGLSRFYNDSTSSLREKGSRSIMWSFFGKHTFELERSCRRPPRMRIIKCWNSNPSLGSQLFSEDEICDQVLGR</sequence>
<gene>
    <name evidence="2" type="ORF">E5676_scaffold863G001890</name>
    <name evidence="1" type="ORF">E6C27_scaffold348G00470</name>
</gene>
<reference evidence="3 4" key="1">
    <citation type="submission" date="2019-08" db="EMBL/GenBank/DDBJ databases">
        <title>Draft genome sequences of two oriental melons (Cucumis melo L. var makuwa).</title>
        <authorList>
            <person name="Kwon S.-Y."/>
        </authorList>
    </citation>
    <scope>NUCLEOTIDE SEQUENCE [LARGE SCALE GENOMIC DNA]</scope>
    <source>
        <strain evidence="4">cv. Chang Bougi</strain>
        <strain evidence="3">cv. SW 3</strain>
        <tissue evidence="2">Leaf</tissue>
    </source>
</reference>
<evidence type="ECO:0000313" key="1">
    <source>
        <dbReference type="EMBL" id="KAA0061130.1"/>
    </source>
</evidence>
<dbReference type="EMBL" id="SSTD01014872">
    <property type="protein sequence ID" value="TYK03800.1"/>
    <property type="molecule type" value="Genomic_DNA"/>
</dbReference>
<accession>A0A5D3BXE0</accession>
<dbReference type="EMBL" id="SSTE01005078">
    <property type="protein sequence ID" value="KAA0061130.1"/>
    <property type="molecule type" value="Genomic_DNA"/>
</dbReference>
<dbReference type="Proteomes" id="UP000321947">
    <property type="component" value="Unassembled WGS sequence"/>
</dbReference>
<protein>
    <submittedName>
        <fullName evidence="2">CACTA en-spm transposon protein</fullName>
    </submittedName>
</protein>